<proteinExistence type="inferred from homology"/>
<organism evidence="6 7">
    <name type="scientific">Candidatus Dojkabacteria bacterium</name>
    <dbReference type="NCBI Taxonomy" id="2099670"/>
    <lineage>
        <taxon>Bacteria</taxon>
        <taxon>Candidatus Dojkabacteria</taxon>
    </lineage>
</organism>
<keyword evidence="3 4" id="KW-0687">Ribonucleoprotein</keyword>
<keyword evidence="2 4" id="KW-0689">Ribosomal protein</keyword>
<evidence type="ECO:0000256" key="4">
    <source>
        <dbReference type="RuleBase" id="RU003815"/>
    </source>
</evidence>
<evidence type="ECO:0000313" key="6">
    <source>
        <dbReference type="EMBL" id="MCA9382007.1"/>
    </source>
</evidence>
<dbReference type="GO" id="GO:0006412">
    <property type="term" value="P:translation"/>
    <property type="evidence" value="ECO:0007669"/>
    <property type="project" value="InterPro"/>
</dbReference>
<evidence type="ECO:0000313" key="7">
    <source>
        <dbReference type="Proteomes" id="UP000782843"/>
    </source>
</evidence>
<dbReference type="SUPFAM" id="SSF54211">
    <property type="entry name" value="Ribosomal protein S5 domain 2-like"/>
    <property type="match status" value="1"/>
</dbReference>
<dbReference type="InterPro" id="IPR014721">
    <property type="entry name" value="Ribsml_uS5_D2-typ_fold_subgr"/>
</dbReference>
<gene>
    <name evidence="6" type="primary">rpsI</name>
    <name evidence="6" type="ORF">KC660_01210</name>
</gene>
<protein>
    <recommendedName>
        <fullName evidence="5">30S ribosomal protein S9</fullName>
    </recommendedName>
</protein>
<dbReference type="Proteomes" id="UP000782843">
    <property type="component" value="Unassembled WGS sequence"/>
</dbReference>
<accession>A0A955L347</accession>
<evidence type="ECO:0000256" key="1">
    <source>
        <dbReference type="ARBA" id="ARBA00005251"/>
    </source>
</evidence>
<reference evidence="6" key="2">
    <citation type="journal article" date="2021" name="Microbiome">
        <title>Successional dynamics and alternative stable states in a saline activated sludge microbial community over 9 years.</title>
        <authorList>
            <person name="Wang Y."/>
            <person name="Ye J."/>
            <person name="Ju F."/>
            <person name="Liu L."/>
            <person name="Boyd J.A."/>
            <person name="Deng Y."/>
            <person name="Parks D.H."/>
            <person name="Jiang X."/>
            <person name="Yin X."/>
            <person name="Woodcroft B.J."/>
            <person name="Tyson G.W."/>
            <person name="Hugenholtz P."/>
            <person name="Polz M.F."/>
            <person name="Zhang T."/>
        </authorList>
    </citation>
    <scope>NUCLEOTIDE SEQUENCE</scope>
    <source>
        <strain evidence="6">HKST-UBA10</strain>
    </source>
</reference>
<evidence type="ECO:0000256" key="2">
    <source>
        <dbReference type="ARBA" id="ARBA00022980"/>
    </source>
</evidence>
<dbReference type="InterPro" id="IPR000754">
    <property type="entry name" value="Ribosomal_uS9"/>
</dbReference>
<name>A0A955L347_9BACT</name>
<reference evidence="6" key="1">
    <citation type="submission" date="2020-04" db="EMBL/GenBank/DDBJ databases">
        <authorList>
            <person name="Zhang T."/>
        </authorList>
    </citation>
    <scope>NUCLEOTIDE SEQUENCE</scope>
    <source>
        <strain evidence="6">HKST-UBA10</strain>
    </source>
</reference>
<evidence type="ECO:0000256" key="3">
    <source>
        <dbReference type="ARBA" id="ARBA00023274"/>
    </source>
</evidence>
<comment type="caution">
    <text evidence="6">The sequence shown here is derived from an EMBL/GenBank/DDBJ whole genome shotgun (WGS) entry which is preliminary data.</text>
</comment>
<dbReference type="InterPro" id="IPR023035">
    <property type="entry name" value="Ribosomal_uS9_bac/plastid"/>
</dbReference>
<dbReference type="Gene3D" id="3.30.230.10">
    <property type="match status" value="1"/>
</dbReference>
<dbReference type="NCBIfam" id="NF001099">
    <property type="entry name" value="PRK00132.1"/>
    <property type="match status" value="1"/>
</dbReference>
<dbReference type="Pfam" id="PF00380">
    <property type="entry name" value="Ribosomal_S9"/>
    <property type="match status" value="1"/>
</dbReference>
<dbReference type="EMBL" id="JAGQLG010000042">
    <property type="protein sequence ID" value="MCA9382007.1"/>
    <property type="molecule type" value="Genomic_DNA"/>
</dbReference>
<comment type="similarity">
    <text evidence="1 4">Belongs to the universal ribosomal protein uS9 family.</text>
</comment>
<dbReference type="InterPro" id="IPR020574">
    <property type="entry name" value="Ribosomal_uS9_CS"/>
</dbReference>
<dbReference type="PANTHER" id="PTHR21569">
    <property type="entry name" value="RIBOSOMAL PROTEIN S9"/>
    <property type="match status" value="1"/>
</dbReference>
<dbReference type="PANTHER" id="PTHR21569:SF1">
    <property type="entry name" value="SMALL RIBOSOMAL SUBUNIT PROTEIN US9M"/>
    <property type="match status" value="1"/>
</dbReference>
<dbReference type="GO" id="GO:0015935">
    <property type="term" value="C:small ribosomal subunit"/>
    <property type="evidence" value="ECO:0007669"/>
    <property type="project" value="TreeGrafter"/>
</dbReference>
<dbReference type="PROSITE" id="PS00360">
    <property type="entry name" value="RIBOSOMAL_S9"/>
    <property type="match status" value="1"/>
</dbReference>
<dbReference type="InterPro" id="IPR020568">
    <property type="entry name" value="Ribosomal_Su5_D2-typ_SF"/>
</dbReference>
<dbReference type="GO" id="GO:0003735">
    <property type="term" value="F:structural constituent of ribosome"/>
    <property type="evidence" value="ECO:0007669"/>
    <property type="project" value="InterPro"/>
</dbReference>
<evidence type="ECO:0000256" key="5">
    <source>
        <dbReference type="RuleBase" id="RU003816"/>
    </source>
</evidence>
<dbReference type="AlphaFoldDB" id="A0A955L347"/>
<dbReference type="GO" id="GO:0005737">
    <property type="term" value="C:cytoplasm"/>
    <property type="evidence" value="ECO:0007669"/>
    <property type="project" value="UniProtKB-ARBA"/>
</dbReference>
<dbReference type="GO" id="GO:0003723">
    <property type="term" value="F:RNA binding"/>
    <property type="evidence" value="ECO:0007669"/>
    <property type="project" value="TreeGrafter"/>
</dbReference>
<sequence length="121" mass="13414">AVARVRLFEGKGVNTVVDSDNNPVEYSKVYPEKNAQELGLTPFMVTSTKSNYHFSAKVSGGGKKGQLGAIQLGLARALAKVSEENRVILRQAGLLTRDPRMVERKKIYHVKARKSPQFSKR</sequence>
<feature type="non-terminal residue" evidence="6">
    <location>
        <position position="1"/>
    </location>
</feature>